<keyword evidence="4" id="KW-1185">Reference proteome</keyword>
<dbReference type="InterPro" id="IPR019999">
    <property type="entry name" value="Anth_synth_I-like"/>
</dbReference>
<evidence type="ECO:0000313" key="4">
    <source>
        <dbReference type="Proteomes" id="UP000184109"/>
    </source>
</evidence>
<dbReference type="Gene3D" id="3.60.120.10">
    <property type="entry name" value="Anthranilate synthase"/>
    <property type="match status" value="1"/>
</dbReference>
<protein>
    <submittedName>
        <fullName evidence="3">Para-aminobenzoate synthetase component 1</fullName>
    </submittedName>
</protein>
<dbReference type="GO" id="GO:0000162">
    <property type="term" value="P:L-tryptophan biosynthetic process"/>
    <property type="evidence" value="ECO:0007669"/>
    <property type="project" value="TreeGrafter"/>
</dbReference>
<dbReference type="PRINTS" id="PR00095">
    <property type="entry name" value="ANTSNTHASEI"/>
</dbReference>
<dbReference type="InterPro" id="IPR015890">
    <property type="entry name" value="Chorismate_C"/>
</dbReference>
<accession>A0A1M5TCV8</accession>
<dbReference type="EMBL" id="FQXQ01000001">
    <property type="protein sequence ID" value="SHH48534.1"/>
    <property type="molecule type" value="Genomic_DNA"/>
</dbReference>
<name>A0A1M5TCV8_9FLAO</name>
<organism evidence="3 4">
    <name type="scientific">Wenyingzhuangia marina</name>
    <dbReference type="NCBI Taxonomy" id="1195760"/>
    <lineage>
        <taxon>Bacteria</taxon>
        <taxon>Pseudomonadati</taxon>
        <taxon>Bacteroidota</taxon>
        <taxon>Flavobacteriia</taxon>
        <taxon>Flavobacteriales</taxon>
        <taxon>Flavobacteriaceae</taxon>
        <taxon>Wenyingzhuangia</taxon>
    </lineage>
</organism>
<dbReference type="STRING" id="1195760.SAMN05444281_0823"/>
<dbReference type="Pfam" id="PF00425">
    <property type="entry name" value="Chorismate_bind"/>
    <property type="match status" value="1"/>
</dbReference>
<dbReference type="PANTHER" id="PTHR11236">
    <property type="entry name" value="AMINOBENZOATE/ANTHRANILATE SYNTHASE"/>
    <property type="match status" value="1"/>
</dbReference>
<evidence type="ECO:0000259" key="2">
    <source>
        <dbReference type="Pfam" id="PF04715"/>
    </source>
</evidence>
<dbReference type="SUPFAM" id="SSF56322">
    <property type="entry name" value="ADC synthase"/>
    <property type="match status" value="1"/>
</dbReference>
<dbReference type="PANTHER" id="PTHR11236:SF9">
    <property type="entry name" value="ANTHRANILATE SYNTHASE COMPONENT 1"/>
    <property type="match status" value="1"/>
</dbReference>
<gene>
    <name evidence="3" type="ORF">SAMN05444281_0823</name>
</gene>
<dbReference type="AlphaFoldDB" id="A0A1M5TCV8"/>
<evidence type="ECO:0000259" key="1">
    <source>
        <dbReference type="Pfam" id="PF00425"/>
    </source>
</evidence>
<feature type="domain" description="Anthranilate synthase component I N-terminal" evidence="2">
    <location>
        <begin position="87"/>
        <end position="127"/>
    </location>
</feature>
<dbReference type="Proteomes" id="UP000184109">
    <property type="component" value="Unassembled WGS sequence"/>
</dbReference>
<feature type="domain" description="Chorismate-utilising enzyme C-terminal" evidence="1">
    <location>
        <begin position="174"/>
        <end position="430"/>
    </location>
</feature>
<dbReference type="InterPro" id="IPR005801">
    <property type="entry name" value="ADC_synthase"/>
</dbReference>
<dbReference type="Pfam" id="PF04715">
    <property type="entry name" value="Anth_synt_I_N"/>
    <property type="match status" value="1"/>
</dbReference>
<sequence>MVRLLNLQIQFTPMQRIQKLFKVDNVSKIKDKLLIWGAQYNTVAWLDSNSNNKTNIEGFLAVDQISFITTDYQNAFEQLKLYIDKIQDYAFGYLGYDLKNDVEKLSSDNIDETGFPDLYFFQPKKLIEVQKDGVLFRYPEDLVDDIEKDWNAILTSKKEEVTKTPLDIQHRIDKKTYIKQVEKALNEIHKGEVYELNFCQEFYAKNANIHPVNTYLDLNTISQAPFATFLKLNDLFLLSASPERFLQKKQDTLVSEPIKGTARRRTLPEKDASQIELLQNNTKEIAENIMIVDLVRNDLSHIAQKGTVKVSELCKIYTFKQVHQMISTITCKIKPNIHIVDAIKACYPMGSMTGAPKIAAMKFIEDLEASKRGIYSGAVGYFTPDQNFDFNVVIRSIVYNQTKKYVSFSVGSAITAKANPEQEYDECLLKAKAMREVLSTPQQ</sequence>
<reference evidence="4" key="1">
    <citation type="submission" date="2016-11" db="EMBL/GenBank/DDBJ databases">
        <authorList>
            <person name="Varghese N."/>
            <person name="Submissions S."/>
        </authorList>
    </citation>
    <scope>NUCLEOTIDE SEQUENCE [LARGE SCALE GENOMIC DNA]</scope>
    <source>
        <strain evidence="4">DSM 100572</strain>
    </source>
</reference>
<proteinExistence type="predicted"/>
<evidence type="ECO:0000313" key="3">
    <source>
        <dbReference type="EMBL" id="SHH48534.1"/>
    </source>
</evidence>
<dbReference type="InterPro" id="IPR006805">
    <property type="entry name" value="Anth_synth_I_N"/>
</dbReference>